<accession>A0A5K7YIR1</accession>
<feature type="domain" description="HTH gntR-type" evidence="4">
    <location>
        <begin position="13"/>
        <end position="80"/>
    </location>
</feature>
<dbReference type="PROSITE" id="PS50949">
    <property type="entry name" value="HTH_GNTR"/>
    <property type="match status" value="1"/>
</dbReference>
<dbReference type="EMBL" id="AP021874">
    <property type="protein sequence ID" value="BBO68818.1"/>
    <property type="molecule type" value="Genomic_DNA"/>
</dbReference>
<dbReference type="Pfam" id="PF00392">
    <property type="entry name" value="GntR"/>
    <property type="match status" value="1"/>
</dbReference>
<evidence type="ECO:0000313" key="6">
    <source>
        <dbReference type="Proteomes" id="UP000427906"/>
    </source>
</evidence>
<dbReference type="GO" id="GO:0003677">
    <property type="term" value="F:DNA binding"/>
    <property type="evidence" value="ECO:0007669"/>
    <property type="project" value="UniProtKB-KW"/>
</dbReference>
<dbReference type="AlphaFoldDB" id="A0A5K7YIR1"/>
<dbReference type="SUPFAM" id="SSF48008">
    <property type="entry name" value="GntR ligand-binding domain-like"/>
    <property type="match status" value="1"/>
</dbReference>
<evidence type="ECO:0000313" key="5">
    <source>
        <dbReference type="EMBL" id="BBO68818.1"/>
    </source>
</evidence>
<evidence type="ECO:0000259" key="4">
    <source>
        <dbReference type="PROSITE" id="PS50949"/>
    </source>
</evidence>
<dbReference type="InterPro" id="IPR036390">
    <property type="entry name" value="WH_DNA-bd_sf"/>
</dbReference>
<evidence type="ECO:0000256" key="3">
    <source>
        <dbReference type="ARBA" id="ARBA00023163"/>
    </source>
</evidence>
<evidence type="ECO:0000256" key="2">
    <source>
        <dbReference type="ARBA" id="ARBA00023125"/>
    </source>
</evidence>
<dbReference type="SMART" id="SM00895">
    <property type="entry name" value="FCD"/>
    <property type="match status" value="1"/>
</dbReference>
<dbReference type="KEGG" id="dalk:DSCA_27480"/>
<dbReference type="InterPro" id="IPR000524">
    <property type="entry name" value="Tscrpt_reg_HTH_GntR"/>
</dbReference>
<protein>
    <submittedName>
        <fullName evidence="5">Transcription regulator</fullName>
    </submittedName>
</protein>
<gene>
    <name evidence="5" type="ORF">DSCA_27480</name>
</gene>
<keyword evidence="1" id="KW-0805">Transcription regulation</keyword>
<dbReference type="Pfam" id="PF07729">
    <property type="entry name" value="FCD"/>
    <property type="match status" value="1"/>
</dbReference>
<sequence length="218" mass="24316">MSATRSRLPEKTGSTADWIADALRSKIIQGRYKANDPLRQDILAEQLGVSKIPLREALVQLKAEGLVAFMPKRGAVVSPLSADEVQEIYTMRIALETVALEKAILRIRPADLIRARGVLEIIDGGADKTEWGDLNWEFHATLYRAARMPLLLNAIQRLHNNVLRYLIIYLDSLSAAGISQNEHWAILEACREKNVRQAISVLKRHLAKASGNLVSFLS</sequence>
<name>A0A5K7YIR1_9BACT</name>
<dbReference type="GO" id="GO:0003700">
    <property type="term" value="F:DNA-binding transcription factor activity"/>
    <property type="evidence" value="ECO:0007669"/>
    <property type="project" value="InterPro"/>
</dbReference>
<keyword evidence="6" id="KW-1185">Reference proteome</keyword>
<dbReference type="PANTHER" id="PTHR43537:SF41">
    <property type="entry name" value="TRANSCRIPTIONAL REGULATORY PROTEIN"/>
    <property type="match status" value="1"/>
</dbReference>
<reference evidence="5 6" key="1">
    <citation type="submission" date="2019-11" db="EMBL/GenBank/DDBJ databases">
        <title>Comparative genomics of hydrocarbon-degrading Desulfosarcina strains.</title>
        <authorList>
            <person name="Watanabe M."/>
            <person name="Kojima H."/>
            <person name="Fukui M."/>
        </authorList>
    </citation>
    <scope>NUCLEOTIDE SEQUENCE [LARGE SCALE GENOMIC DNA]</scope>
    <source>
        <strain evidence="5 6">PL12</strain>
    </source>
</reference>
<dbReference type="Gene3D" id="1.10.10.10">
    <property type="entry name" value="Winged helix-like DNA-binding domain superfamily/Winged helix DNA-binding domain"/>
    <property type="match status" value="1"/>
</dbReference>
<dbReference type="OrthoDB" id="9810548at2"/>
<dbReference type="SUPFAM" id="SSF46785">
    <property type="entry name" value="Winged helix' DNA-binding domain"/>
    <property type="match status" value="1"/>
</dbReference>
<dbReference type="PANTHER" id="PTHR43537">
    <property type="entry name" value="TRANSCRIPTIONAL REGULATOR, GNTR FAMILY"/>
    <property type="match status" value="1"/>
</dbReference>
<organism evidence="5 6">
    <name type="scientific">Desulfosarcina alkanivorans</name>
    <dbReference type="NCBI Taxonomy" id="571177"/>
    <lineage>
        <taxon>Bacteria</taxon>
        <taxon>Pseudomonadati</taxon>
        <taxon>Thermodesulfobacteriota</taxon>
        <taxon>Desulfobacteria</taxon>
        <taxon>Desulfobacterales</taxon>
        <taxon>Desulfosarcinaceae</taxon>
        <taxon>Desulfosarcina</taxon>
    </lineage>
</organism>
<dbReference type="SMART" id="SM00345">
    <property type="entry name" value="HTH_GNTR"/>
    <property type="match status" value="1"/>
</dbReference>
<dbReference type="InterPro" id="IPR036388">
    <property type="entry name" value="WH-like_DNA-bd_sf"/>
</dbReference>
<dbReference type="InterPro" id="IPR011711">
    <property type="entry name" value="GntR_C"/>
</dbReference>
<keyword evidence="2" id="KW-0238">DNA-binding</keyword>
<dbReference type="InterPro" id="IPR008920">
    <property type="entry name" value="TF_FadR/GntR_C"/>
</dbReference>
<evidence type="ECO:0000256" key="1">
    <source>
        <dbReference type="ARBA" id="ARBA00023015"/>
    </source>
</evidence>
<keyword evidence="3" id="KW-0804">Transcription</keyword>
<dbReference type="Proteomes" id="UP000427906">
    <property type="component" value="Chromosome"/>
</dbReference>
<dbReference type="RefSeq" id="WP_155316931.1">
    <property type="nucleotide sequence ID" value="NZ_AP021874.1"/>
</dbReference>
<proteinExistence type="predicted"/>
<dbReference type="CDD" id="cd07377">
    <property type="entry name" value="WHTH_GntR"/>
    <property type="match status" value="1"/>
</dbReference>
<dbReference type="Gene3D" id="1.20.120.530">
    <property type="entry name" value="GntR ligand-binding domain-like"/>
    <property type="match status" value="1"/>
</dbReference>